<name>A0ABY0V580_9ACTO</name>
<evidence type="ECO:0000256" key="2">
    <source>
        <dbReference type="ARBA" id="ARBA00022475"/>
    </source>
</evidence>
<dbReference type="PANTHER" id="PTHR43738">
    <property type="entry name" value="ABC TRANSPORTER, MEMBRANE PROTEIN"/>
    <property type="match status" value="1"/>
</dbReference>
<feature type="transmembrane region" description="Helical" evidence="6">
    <location>
        <begin position="357"/>
        <end position="383"/>
    </location>
</feature>
<dbReference type="InterPro" id="IPR051125">
    <property type="entry name" value="ABC-4/HrtB_transporter"/>
</dbReference>
<feature type="transmembrane region" description="Helical" evidence="6">
    <location>
        <begin position="20"/>
        <end position="44"/>
    </location>
</feature>
<sequence length="404" mass="42848">MTRHNLLRRLPLKNLSSRPLRTFALIFIVSVLSGTFFGGTVLSFNLKTGLASMQERMGADLMVVPQVSRPQAEALLTNTGSSTFYFINNIAELVAKANGIEKLTAQTYIASLTASCCDDQVQIIGFNPQTDFIIEPWVSSQYDKQLADGDVIAGSKIKVSANGDIKLFGHHFPVAAQLAPTGTSLDSSVFVNPATVPQVVKYSAEVGHPAIPEEHAGNAISAVLLTVKDGVDPHEVADNITKATGMGSLGFVYPGGITATTKAHLNVITGYAYAFVGAVWVLGAIVLFAVFLTSVNERKKEFASLRIMGMRKSHLVHVYLTESALIGLAGGVIGIGLASLVVFPYSTLITDALALPYLQISIAQVLGLAVGSVLAATLVGMAASSLSAWKLSRAETYTTFQRGQ</sequence>
<comment type="subcellular location">
    <subcellularLocation>
        <location evidence="1">Cell membrane</location>
        <topology evidence="1">Multi-pass membrane protein</topology>
    </subcellularLocation>
</comment>
<keyword evidence="9" id="KW-1185">Reference proteome</keyword>
<accession>A0ABY0V580</accession>
<keyword evidence="5 6" id="KW-0472">Membrane</keyword>
<proteinExistence type="predicted"/>
<dbReference type="Proteomes" id="UP000198976">
    <property type="component" value="Chromosome I"/>
</dbReference>
<gene>
    <name evidence="8" type="ORF">SAMN04489714_0274</name>
</gene>
<evidence type="ECO:0000313" key="8">
    <source>
        <dbReference type="EMBL" id="SDT86224.1"/>
    </source>
</evidence>
<feature type="domain" description="ABC3 transporter permease C-terminal" evidence="7">
    <location>
        <begin position="274"/>
        <end position="394"/>
    </location>
</feature>
<feature type="transmembrane region" description="Helical" evidence="6">
    <location>
        <begin position="271"/>
        <end position="295"/>
    </location>
</feature>
<dbReference type="EMBL" id="LT629792">
    <property type="protein sequence ID" value="SDT86224.1"/>
    <property type="molecule type" value="Genomic_DNA"/>
</dbReference>
<reference evidence="8 9" key="1">
    <citation type="submission" date="2016-10" db="EMBL/GenBank/DDBJ databases">
        <authorList>
            <person name="Varghese N."/>
            <person name="Submissions S."/>
        </authorList>
    </citation>
    <scope>NUCLEOTIDE SEQUENCE [LARGE SCALE GENOMIC DNA]</scope>
    <source>
        <strain evidence="8 9">DSM 9169</strain>
    </source>
</reference>
<protein>
    <submittedName>
        <fullName evidence="8">ABC transport system permease protein</fullName>
    </submittedName>
</protein>
<dbReference type="RefSeq" id="WP_092648189.1">
    <property type="nucleotide sequence ID" value="NZ_LT629792.1"/>
</dbReference>
<keyword evidence="2" id="KW-1003">Cell membrane</keyword>
<evidence type="ECO:0000313" key="9">
    <source>
        <dbReference type="Proteomes" id="UP000198976"/>
    </source>
</evidence>
<dbReference type="InterPro" id="IPR003838">
    <property type="entry name" value="ABC3_permease_C"/>
</dbReference>
<dbReference type="PANTHER" id="PTHR43738:SF2">
    <property type="entry name" value="ABC TRANSPORTER PERMEASE"/>
    <property type="match status" value="1"/>
</dbReference>
<evidence type="ECO:0000259" key="7">
    <source>
        <dbReference type="Pfam" id="PF02687"/>
    </source>
</evidence>
<evidence type="ECO:0000256" key="3">
    <source>
        <dbReference type="ARBA" id="ARBA00022692"/>
    </source>
</evidence>
<keyword evidence="4 6" id="KW-1133">Transmembrane helix</keyword>
<evidence type="ECO:0000256" key="1">
    <source>
        <dbReference type="ARBA" id="ARBA00004651"/>
    </source>
</evidence>
<evidence type="ECO:0000256" key="5">
    <source>
        <dbReference type="ARBA" id="ARBA00023136"/>
    </source>
</evidence>
<dbReference type="Pfam" id="PF02687">
    <property type="entry name" value="FtsX"/>
    <property type="match status" value="1"/>
</dbReference>
<keyword evidence="3 6" id="KW-0812">Transmembrane</keyword>
<feature type="transmembrane region" description="Helical" evidence="6">
    <location>
        <begin position="316"/>
        <end position="345"/>
    </location>
</feature>
<evidence type="ECO:0000256" key="4">
    <source>
        <dbReference type="ARBA" id="ARBA00022989"/>
    </source>
</evidence>
<organism evidence="8 9">
    <name type="scientific">Schaalia radingae</name>
    <dbReference type="NCBI Taxonomy" id="131110"/>
    <lineage>
        <taxon>Bacteria</taxon>
        <taxon>Bacillati</taxon>
        <taxon>Actinomycetota</taxon>
        <taxon>Actinomycetes</taxon>
        <taxon>Actinomycetales</taxon>
        <taxon>Actinomycetaceae</taxon>
        <taxon>Schaalia</taxon>
    </lineage>
</organism>
<evidence type="ECO:0000256" key="6">
    <source>
        <dbReference type="SAM" id="Phobius"/>
    </source>
</evidence>